<evidence type="ECO:0000256" key="1">
    <source>
        <dbReference type="SAM" id="Phobius"/>
    </source>
</evidence>
<keyword evidence="3" id="KW-1185">Reference proteome</keyword>
<keyword evidence="1" id="KW-0812">Transmembrane</keyword>
<evidence type="ECO:0000313" key="3">
    <source>
        <dbReference type="Proteomes" id="UP000807159"/>
    </source>
</evidence>
<evidence type="ECO:0000313" key="2">
    <source>
        <dbReference type="EMBL" id="KAH8520062.1"/>
    </source>
</evidence>
<protein>
    <submittedName>
        <fullName evidence="2">Uncharacterized protein</fullName>
    </submittedName>
</protein>
<feature type="transmembrane region" description="Helical" evidence="1">
    <location>
        <begin position="66"/>
        <end position="85"/>
    </location>
</feature>
<name>A0A8T2ZTF5_POPDE</name>
<sequence>AQIVTGGIAQMSFILGIGLAVVVDPGSALWTDLLLYPPISLLLVHNPSTLAFVFDGVNFGASDFAYSSYSMVLVATASIAAIFVLS</sequence>
<dbReference type="EMBL" id="JACEGQ020000001">
    <property type="protein sequence ID" value="KAH8520062.1"/>
    <property type="molecule type" value="Genomic_DNA"/>
</dbReference>
<dbReference type="AlphaFoldDB" id="A0A8T2ZTF5"/>
<accession>A0A8T2ZTF5</accession>
<organism evidence="2 3">
    <name type="scientific">Populus deltoides</name>
    <name type="common">Eastern poplar</name>
    <name type="synonym">Eastern cottonwood</name>
    <dbReference type="NCBI Taxonomy" id="3696"/>
    <lineage>
        <taxon>Eukaryota</taxon>
        <taxon>Viridiplantae</taxon>
        <taxon>Streptophyta</taxon>
        <taxon>Embryophyta</taxon>
        <taxon>Tracheophyta</taxon>
        <taxon>Spermatophyta</taxon>
        <taxon>Magnoliopsida</taxon>
        <taxon>eudicotyledons</taxon>
        <taxon>Gunneridae</taxon>
        <taxon>Pentapetalae</taxon>
        <taxon>rosids</taxon>
        <taxon>fabids</taxon>
        <taxon>Malpighiales</taxon>
        <taxon>Salicaceae</taxon>
        <taxon>Saliceae</taxon>
        <taxon>Populus</taxon>
    </lineage>
</organism>
<proteinExistence type="predicted"/>
<comment type="caution">
    <text evidence="2">The sequence shown here is derived from an EMBL/GenBank/DDBJ whole genome shotgun (WGS) entry which is preliminary data.</text>
</comment>
<dbReference type="Proteomes" id="UP000807159">
    <property type="component" value="Chromosome 1"/>
</dbReference>
<keyword evidence="1" id="KW-0472">Membrane</keyword>
<feature type="non-terminal residue" evidence="2">
    <location>
        <position position="1"/>
    </location>
</feature>
<keyword evidence="1" id="KW-1133">Transmembrane helix</keyword>
<reference evidence="2" key="1">
    <citation type="journal article" date="2021" name="J. Hered.">
        <title>Genome Assembly of Salicaceae Populus deltoides (Eastern Cottonwood) I-69 Based on Nanopore Sequencing and Hi-C Technologies.</title>
        <authorList>
            <person name="Bai S."/>
            <person name="Wu H."/>
            <person name="Zhang J."/>
            <person name="Pan Z."/>
            <person name="Zhao W."/>
            <person name="Li Z."/>
            <person name="Tong C."/>
        </authorList>
    </citation>
    <scope>NUCLEOTIDE SEQUENCE</scope>
    <source>
        <tissue evidence="2">Leaf</tissue>
    </source>
</reference>
<gene>
    <name evidence="2" type="ORF">H0E87_001501</name>
</gene>